<dbReference type="EMBL" id="CP041040">
    <property type="protein sequence ID" value="QDE34827.1"/>
    <property type="molecule type" value="Genomic_DNA"/>
</dbReference>
<feature type="transmembrane region" description="Helical" evidence="1">
    <location>
        <begin position="201"/>
        <end position="223"/>
    </location>
</feature>
<feature type="transmembrane region" description="Helical" evidence="1">
    <location>
        <begin position="118"/>
        <end position="137"/>
    </location>
</feature>
<gene>
    <name evidence="2" type="ORF">FIV50_08495</name>
</gene>
<organism evidence="2 3">
    <name type="scientific">Microbacterium foliorum</name>
    <dbReference type="NCBI Taxonomy" id="104336"/>
    <lineage>
        <taxon>Bacteria</taxon>
        <taxon>Bacillati</taxon>
        <taxon>Actinomycetota</taxon>
        <taxon>Actinomycetes</taxon>
        <taxon>Micrococcales</taxon>
        <taxon>Microbacteriaceae</taxon>
        <taxon>Microbacterium</taxon>
    </lineage>
</organism>
<dbReference type="RefSeq" id="WP_140037062.1">
    <property type="nucleotide sequence ID" value="NZ_CP041040.1"/>
</dbReference>
<accession>A0A4Y5YQ50</accession>
<evidence type="ECO:0000313" key="2">
    <source>
        <dbReference type="EMBL" id="QDE34827.1"/>
    </source>
</evidence>
<evidence type="ECO:0000313" key="3">
    <source>
        <dbReference type="Proteomes" id="UP000316125"/>
    </source>
</evidence>
<keyword evidence="1" id="KW-1133">Transmembrane helix</keyword>
<feature type="transmembrane region" description="Helical" evidence="1">
    <location>
        <begin position="39"/>
        <end position="59"/>
    </location>
</feature>
<sequence>MNDVIGQLLPLAVGIAVSPIPVIASILMLMSPRARTTSLGFLLGWILGIAVVTALFTVASSMLPEREDDGGAPILGTIQLVLGVVLLLLAVRQWRGRPRDATTASLPNWMKSIDQMKFLPALGLGLLLAAVNPKNLLLGASAGVSLGSSGTSVEQTIVLVILFTIVAGSTVLAPVLAYLIAADALRVPLNRLREWLEAENAVIMTVLLLILGTVVLAKGIAAFG</sequence>
<dbReference type="Proteomes" id="UP000316125">
    <property type="component" value="Chromosome"/>
</dbReference>
<evidence type="ECO:0000256" key="1">
    <source>
        <dbReference type="SAM" id="Phobius"/>
    </source>
</evidence>
<name>A0A4Y5YQ50_9MICO</name>
<dbReference type="AlphaFoldDB" id="A0A4Y5YQ50"/>
<dbReference type="Pfam" id="PF11139">
    <property type="entry name" value="SfLAP"/>
    <property type="match status" value="1"/>
</dbReference>
<feature type="transmembrane region" description="Helical" evidence="1">
    <location>
        <begin position="71"/>
        <end position="91"/>
    </location>
</feature>
<dbReference type="OrthoDB" id="4753036at2"/>
<feature type="transmembrane region" description="Helical" evidence="1">
    <location>
        <begin position="6"/>
        <end position="27"/>
    </location>
</feature>
<reference evidence="2 3" key="1">
    <citation type="submission" date="2019-06" db="EMBL/GenBank/DDBJ databases">
        <title>Complete genome of Microbacterium foliorum M2.</title>
        <authorList>
            <person name="Cao G."/>
        </authorList>
    </citation>
    <scope>NUCLEOTIDE SEQUENCE [LARGE SCALE GENOMIC DNA]</scope>
    <source>
        <strain evidence="2 3">M2</strain>
    </source>
</reference>
<keyword evidence="1" id="KW-0472">Membrane</keyword>
<keyword evidence="1" id="KW-0812">Transmembrane</keyword>
<proteinExistence type="predicted"/>
<dbReference type="InterPro" id="IPR021315">
    <property type="entry name" value="Gap/Sap"/>
</dbReference>
<protein>
    <submittedName>
        <fullName evidence="2">GAP family protein</fullName>
    </submittedName>
</protein>
<feature type="transmembrane region" description="Helical" evidence="1">
    <location>
        <begin position="157"/>
        <end position="180"/>
    </location>
</feature>